<dbReference type="Gene3D" id="6.20.240.20">
    <property type="match status" value="1"/>
</dbReference>
<keyword evidence="4 6" id="KW-0505">Motor protein</keyword>
<dbReference type="PANTHER" id="PTHR13140">
    <property type="entry name" value="MYOSIN"/>
    <property type="match status" value="1"/>
</dbReference>
<dbReference type="SMART" id="SM00242">
    <property type="entry name" value="MYSc"/>
    <property type="match status" value="1"/>
</dbReference>
<dbReference type="PRINTS" id="PR00193">
    <property type="entry name" value="MYOSINHEAVY"/>
</dbReference>
<dbReference type="InterPro" id="IPR000048">
    <property type="entry name" value="IQ_motif_EF-hand-BS"/>
</dbReference>
<dbReference type="GO" id="GO:0051015">
    <property type="term" value="F:actin filament binding"/>
    <property type="evidence" value="ECO:0007669"/>
    <property type="project" value="TreeGrafter"/>
</dbReference>
<evidence type="ECO:0000313" key="11">
    <source>
        <dbReference type="Proteomes" id="UP000198406"/>
    </source>
</evidence>
<dbReference type="GO" id="GO:0016020">
    <property type="term" value="C:membrane"/>
    <property type="evidence" value="ECO:0007669"/>
    <property type="project" value="TreeGrafter"/>
</dbReference>
<feature type="coiled-coil region" evidence="7">
    <location>
        <begin position="1514"/>
        <end position="1590"/>
    </location>
</feature>
<dbReference type="PROSITE" id="PS50096">
    <property type="entry name" value="IQ"/>
    <property type="match status" value="3"/>
</dbReference>
<keyword evidence="1 6" id="KW-0547">Nucleotide-binding</keyword>
<dbReference type="SMART" id="SM00015">
    <property type="entry name" value="IQ"/>
    <property type="match status" value="4"/>
</dbReference>
<dbReference type="InterPro" id="IPR027417">
    <property type="entry name" value="P-loop_NTPase"/>
</dbReference>
<dbReference type="InParanoid" id="A0A1Z5JTE2"/>
<keyword evidence="7" id="KW-0175">Coiled coil</keyword>
<keyword evidence="11" id="KW-1185">Reference proteome</keyword>
<sequence>MEAGAFVWARDNEGDEAWILCEVVKKTDTELRLKQKDKPSNEFSRGIETLNEETGERKFEGVELANTPLSQEEKEEGRDNDLIALPHLHEPAILHALSDRFFRGKIYTWTGPVLIAVNPFQRLPLYTDDILEVYRRDGLLKAQGMQSGDELEPHVFAIADHSYRQMMGEKRRSQAILISGESGAGKTESTKIVMLYLTTLGSGSGEVVKENASDESGELSVMQRVLQSNPVLEAFGNARTLRNDNSSRFGKFIELGFSRAGHLLGAKVQTYLLEKVRLAFHAAGERNYHIFYQLLRGCSEEDHMKYEFHDGVTGGLDLPNYFHYTGQGGAPHLREFTDESGFEYTLKAMRRLGWSQETIDAVLSIIAGLLHLGQISFESVEVDGVETAKVASEKTLEYAARLLGVDIDKLRAALTERIILARDQEIKTLLTPDKAMDARDALAKTIYGALFLWVVDQVNQSICWADDNEVRSSCGVLDIFGFECFAVNSFEQLCINYTNEALQQQFNQFIFKLEQAEYEAENIEWAFIEFPDNQDCLDTIQAPKVGILSMLDDECKLPKGSDRNWAKRMYEQYLPEKNQVVSANTRFHATKVQQGKSLFCVRHFAGLVTYTVETNFMEKNKDEIPITAQTLLETAPSQLIKDTYEIQKRENLGRADAGSNARAAKPKTVGQQFKEQLTALIESVQKTDPHYIRCIKPNDAAKPLLMTRKRTTEQLRYGGVLEAVRVARAGYPVRMVHSGFFQRYRMLLPTTPDDVLPWSMDGHVAQDLCVKLVQIVLEEGKKHREATKDGPLDPHEPGITRSEKIRRMQNQPIPMAFPITDVQLGKTKVFMRKHPHDCMEAHRVFHQHASATVMQSWARGLAQQRKYLIVGDAALTIQRCYRGYKGRERWWNLRKADAGMLLTKVFRMLIAWRKFNRVRKGTVRLQAHIRGRTVRREQASIEVQRYYRRFIAFKHYHMLKSAVLSLQCRLRGKLATRALNELKKEQKDVGKLKNINVKLKEEMASLRAMLAAQAKEGAANEEHKQALAEKEKQIAELEKRIAVLEKELAEAKATVEKLEKNLAQSQKEIAHERDRVLTLEKRKPTHEVSGSPRSHRKTPSKDTEDFFRRRPSADIPTNSSSAASFISPDILADHLARVAILEQELEEEKKLRREADGEIIRMRAAANGVKLDSEMVNDLLSPQLDSKSEESSMTGTDTPTKPSQEERSEDLQRALSKLGIKDEAKEREQKSLLLSPFKVGADFIPMIKRGLTSIGEDKEEDVAVGWKVNATTRREQEEALRNEVHRFETKLKKYTHMLEEGFEVVMWQLNRGEGEVAGAEASEEFALKNSNVTLQLHRRGDMFVQSVLTFVLKGGYLSKAIGRNRNVDKTALEPLSIHDILEVQAGCQGYDHNDLPTAASSSKTKTKKKPDKKTENVQGHLFLTIKATPTPVAHSRSYIFRFKSRSARNDVLYGLRSVLSDMQIKEGVSISGLQTASGNDTDDVDEEEIMVPLEAVHQAINRERESYDKILLLLQQGTDDLKQKEDELQTLHGKLDHALQQSKEKDRIQANDSKLIMQLSKKLETLLMDNEDLRDKNDRLNTRLVSVEAELMNLPGRR</sequence>
<proteinExistence type="inferred from homology"/>
<evidence type="ECO:0000313" key="10">
    <source>
        <dbReference type="EMBL" id="GAX17058.1"/>
    </source>
</evidence>
<feature type="coiled-coil region" evidence="7">
    <location>
        <begin position="1131"/>
        <end position="1158"/>
    </location>
</feature>
<keyword evidence="2 6" id="KW-0067">ATP-binding</keyword>
<keyword evidence="3 6" id="KW-0518">Myosin</keyword>
<dbReference type="InterPro" id="IPR036961">
    <property type="entry name" value="Kinesin_motor_dom_sf"/>
</dbReference>
<dbReference type="Gene3D" id="3.40.850.10">
    <property type="entry name" value="Kinesin motor domain"/>
    <property type="match status" value="1"/>
</dbReference>
<comment type="similarity">
    <text evidence="6">Belongs to the TRAFAC class myosin-kinesin ATPase superfamily. Myosin family.</text>
</comment>
<feature type="domain" description="Myosin motor" evidence="9">
    <location>
        <begin position="77"/>
        <end position="844"/>
    </location>
</feature>
<feature type="binding site" evidence="6">
    <location>
        <begin position="180"/>
        <end position="187"/>
    </location>
    <ligand>
        <name>ATP</name>
        <dbReference type="ChEBI" id="CHEBI:30616"/>
    </ligand>
</feature>
<reference evidence="10 11" key="1">
    <citation type="journal article" date="2015" name="Plant Cell">
        <title>Oil accumulation by the oleaginous diatom Fistulifera solaris as revealed by the genome and transcriptome.</title>
        <authorList>
            <person name="Tanaka T."/>
            <person name="Maeda Y."/>
            <person name="Veluchamy A."/>
            <person name="Tanaka M."/>
            <person name="Abida H."/>
            <person name="Marechal E."/>
            <person name="Bowler C."/>
            <person name="Muto M."/>
            <person name="Sunaga Y."/>
            <person name="Tanaka M."/>
            <person name="Yoshino T."/>
            <person name="Taniguchi T."/>
            <person name="Fukuda Y."/>
            <person name="Nemoto M."/>
            <person name="Matsumoto M."/>
            <person name="Wong P.S."/>
            <person name="Aburatani S."/>
            <person name="Fujibuchi W."/>
        </authorList>
    </citation>
    <scope>NUCLEOTIDE SEQUENCE [LARGE SCALE GENOMIC DNA]</scope>
    <source>
        <strain evidence="10 11">JPCC DA0580</strain>
    </source>
</reference>
<gene>
    <name evidence="10" type="ORF">FisN_5Hh443</name>
</gene>
<comment type="caution">
    <text evidence="10">The sequence shown here is derived from an EMBL/GenBank/DDBJ whole genome shotgun (WGS) entry which is preliminary data.</text>
</comment>
<evidence type="ECO:0000259" key="9">
    <source>
        <dbReference type="PROSITE" id="PS51456"/>
    </source>
</evidence>
<keyword evidence="5 6" id="KW-0009">Actin-binding</keyword>
<organism evidence="10 11">
    <name type="scientific">Fistulifera solaris</name>
    <name type="common">Oleaginous diatom</name>
    <dbReference type="NCBI Taxonomy" id="1519565"/>
    <lineage>
        <taxon>Eukaryota</taxon>
        <taxon>Sar</taxon>
        <taxon>Stramenopiles</taxon>
        <taxon>Ochrophyta</taxon>
        <taxon>Bacillariophyta</taxon>
        <taxon>Bacillariophyceae</taxon>
        <taxon>Bacillariophycidae</taxon>
        <taxon>Naviculales</taxon>
        <taxon>Naviculaceae</taxon>
        <taxon>Fistulifera</taxon>
    </lineage>
</organism>
<dbReference type="Gene3D" id="1.20.120.720">
    <property type="entry name" value="Myosin VI head, motor domain, U50 subdomain"/>
    <property type="match status" value="1"/>
</dbReference>
<dbReference type="GO" id="GO:0005737">
    <property type="term" value="C:cytoplasm"/>
    <property type="evidence" value="ECO:0007669"/>
    <property type="project" value="TreeGrafter"/>
</dbReference>
<dbReference type="PANTHER" id="PTHR13140:SF845">
    <property type="entry name" value="MYOSIN-LIKE PROTEIN"/>
    <property type="match status" value="1"/>
</dbReference>
<feature type="region of interest" description="Disordered" evidence="8">
    <location>
        <begin position="1183"/>
        <end position="1210"/>
    </location>
</feature>
<dbReference type="GO" id="GO:0005524">
    <property type="term" value="F:ATP binding"/>
    <property type="evidence" value="ECO:0007669"/>
    <property type="project" value="UniProtKB-UniRule"/>
</dbReference>
<evidence type="ECO:0000256" key="5">
    <source>
        <dbReference type="ARBA" id="ARBA00023203"/>
    </source>
</evidence>
<dbReference type="PROSITE" id="PS51456">
    <property type="entry name" value="MYOSIN_MOTOR"/>
    <property type="match status" value="1"/>
</dbReference>
<evidence type="ECO:0000256" key="4">
    <source>
        <dbReference type="ARBA" id="ARBA00023175"/>
    </source>
</evidence>
<feature type="region of interest" description="Actin-binding" evidence="6">
    <location>
        <begin position="677"/>
        <end position="699"/>
    </location>
</feature>
<dbReference type="GO" id="GO:0007015">
    <property type="term" value="P:actin filament organization"/>
    <property type="evidence" value="ECO:0007669"/>
    <property type="project" value="TreeGrafter"/>
</dbReference>
<evidence type="ECO:0000256" key="2">
    <source>
        <dbReference type="ARBA" id="ARBA00022840"/>
    </source>
</evidence>
<feature type="region of interest" description="Disordered" evidence="8">
    <location>
        <begin position="1069"/>
        <end position="1121"/>
    </location>
</feature>
<evidence type="ECO:0000256" key="6">
    <source>
        <dbReference type="PROSITE-ProRule" id="PRU00782"/>
    </source>
</evidence>
<accession>A0A1Z5JTE2</accession>
<protein>
    <submittedName>
        <fullName evidence="10">Myosin V</fullName>
    </submittedName>
</protein>
<dbReference type="Gene3D" id="1.20.5.190">
    <property type="match status" value="2"/>
</dbReference>
<dbReference type="InterPro" id="IPR001609">
    <property type="entry name" value="Myosin_head_motor_dom-like"/>
</dbReference>
<dbReference type="EMBL" id="BDSP01000111">
    <property type="protein sequence ID" value="GAX17058.1"/>
    <property type="molecule type" value="Genomic_DNA"/>
</dbReference>
<dbReference type="GO" id="GO:0000146">
    <property type="term" value="F:microfilament motor activity"/>
    <property type="evidence" value="ECO:0007669"/>
    <property type="project" value="TreeGrafter"/>
</dbReference>
<dbReference type="Pfam" id="PF00612">
    <property type="entry name" value="IQ"/>
    <property type="match status" value="1"/>
</dbReference>
<evidence type="ECO:0000256" key="3">
    <source>
        <dbReference type="ARBA" id="ARBA00023123"/>
    </source>
</evidence>
<evidence type="ECO:0000256" key="7">
    <source>
        <dbReference type="SAM" id="Coils"/>
    </source>
</evidence>
<evidence type="ECO:0000256" key="8">
    <source>
        <dbReference type="SAM" id="MobiDB-lite"/>
    </source>
</evidence>
<dbReference type="OrthoDB" id="312459at2759"/>
<dbReference type="GO" id="GO:0016459">
    <property type="term" value="C:myosin complex"/>
    <property type="evidence" value="ECO:0007669"/>
    <property type="project" value="UniProtKB-KW"/>
</dbReference>
<dbReference type="Gene3D" id="1.20.58.530">
    <property type="match status" value="1"/>
</dbReference>
<dbReference type="Proteomes" id="UP000198406">
    <property type="component" value="Unassembled WGS sequence"/>
</dbReference>
<feature type="compositionally biased region" description="Basic and acidic residues" evidence="8">
    <location>
        <begin position="1099"/>
        <end position="1112"/>
    </location>
</feature>
<dbReference type="Pfam" id="PF00063">
    <property type="entry name" value="Myosin_head"/>
    <property type="match status" value="1"/>
</dbReference>
<dbReference type="SUPFAM" id="SSF52540">
    <property type="entry name" value="P-loop containing nucleoside triphosphate hydrolases"/>
    <property type="match status" value="1"/>
</dbReference>
<feature type="compositionally biased region" description="Polar residues" evidence="8">
    <location>
        <begin position="1191"/>
        <end position="1202"/>
    </location>
</feature>
<evidence type="ECO:0000256" key="1">
    <source>
        <dbReference type="ARBA" id="ARBA00022741"/>
    </source>
</evidence>
<dbReference type="Gene3D" id="1.10.10.820">
    <property type="match status" value="1"/>
</dbReference>
<feature type="compositionally biased region" description="Basic and acidic residues" evidence="8">
    <location>
        <begin position="1069"/>
        <end position="1086"/>
    </location>
</feature>
<name>A0A1Z5JTE2_FISSO</name>
<feature type="region of interest" description="Disordered" evidence="8">
    <location>
        <begin position="1392"/>
        <end position="1414"/>
    </location>
</feature>